<protein>
    <submittedName>
        <fullName evidence="1">U-box domain-containing protein 62-like</fullName>
    </submittedName>
</protein>
<evidence type="ECO:0000313" key="2">
    <source>
        <dbReference type="Proteomes" id="UP001164539"/>
    </source>
</evidence>
<dbReference type="EMBL" id="CM051397">
    <property type="protein sequence ID" value="KAJ4720233.1"/>
    <property type="molecule type" value="Genomic_DNA"/>
</dbReference>
<keyword evidence="2" id="KW-1185">Reference proteome</keyword>
<proteinExistence type="predicted"/>
<sequence>MSSDEISLNGLNAPLVFQDDAFRSLNCQQHRVGDPGPKTRELTGFIDDKMFTVDRDRYFRPQPTIYAEHPDRRDPQQPRDWNSNATSPSSEESDGEDDDVDDDEEDDDVDETDKNINHNNNSNSTNCNNNNNSSNCSLIAAAVEKIGNGKAKNQPSFGKNGNAVQNIHNGAIVTVADADGDMYYSQYLQQGTEGSSGSGQKECAVVDNGCGISGSGDSLRAILSDPVTGALMDDAMILPCGHSFGAAGVQHVIRVKACYTCSRLVSEDSIAPNLSLRAAVQAFRREEELQFYRSCKRKRERFDQDKGSYVDSALMDPPRSKGVQFPFAVTDRVIIKGNKRTPQRFVGREAVVTTQCLNGWYVVKTLDNAESVKLQYRSLAKVSDNSSSRPTSSKMAPNWL</sequence>
<accession>A0ACC1YAG0</accession>
<comment type="caution">
    <text evidence="1">The sequence shown here is derived from an EMBL/GenBank/DDBJ whole genome shotgun (WGS) entry which is preliminary data.</text>
</comment>
<dbReference type="Proteomes" id="UP001164539">
    <property type="component" value="Chromosome 4"/>
</dbReference>
<reference evidence="1 2" key="1">
    <citation type="journal article" date="2023" name="Science">
        <title>Complex scaffold remodeling in plant triterpene biosynthesis.</title>
        <authorList>
            <person name="De La Pena R."/>
            <person name="Hodgson H."/>
            <person name="Liu J.C."/>
            <person name="Stephenson M.J."/>
            <person name="Martin A.C."/>
            <person name="Owen C."/>
            <person name="Harkess A."/>
            <person name="Leebens-Mack J."/>
            <person name="Jimenez L.E."/>
            <person name="Osbourn A."/>
            <person name="Sattely E.S."/>
        </authorList>
    </citation>
    <scope>NUCLEOTIDE SEQUENCE [LARGE SCALE GENOMIC DNA]</scope>
    <source>
        <strain evidence="2">cv. JPN11</strain>
        <tissue evidence="1">Leaf</tissue>
    </source>
</reference>
<gene>
    <name evidence="1" type="ORF">OWV82_008095</name>
</gene>
<name>A0ACC1YAG0_MELAZ</name>
<organism evidence="1 2">
    <name type="scientific">Melia azedarach</name>
    <name type="common">Chinaberry tree</name>
    <dbReference type="NCBI Taxonomy" id="155640"/>
    <lineage>
        <taxon>Eukaryota</taxon>
        <taxon>Viridiplantae</taxon>
        <taxon>Streptophyta</taxon>
        <taxon>Embryophyta</taxon>
        <taxon>Tracheophyta</taxon>
        <taxon>Spermatophyta</taxon>
        <taxon>Magnoliopsida</taxon>
        <taxon>eudicotyledons</taxon>
        <taxon>Gunneridae</taxon>
        <taxon>Pentapetalae</taxon>
        <taxon>rosids</taxon>
        <taxon>malvids</taxon>
        <taxon>Sapindales</taxon>
        <taxon>Meliaceae</taxon>
        <taxon>Melia</taxon>
    </lineage>
</organism>
<evidence type="ECO:0000313" key="1">
    <source>
        <dbReference type="EMBL" id="KAJ4720233.1"/>
    </source>
</evidence>